<comment type="caution">
    <text evidence="2">The sequence shown here is derived from an EMBL/GenBank/DDBJ whole genome shotgun (WGS) entry which is preliminary data.</text>
</comment>
<gene>
    <name evidence="2" type="ORF">P4O66_000861</name>
</gene>
<reference evidence="2" key="1">
    <citation type="submission" date="2023-03" db="EMBL/GenBank/DDBJ databases">
        <title>Electrophorus voltai genome.</title>
        <authorList>
            <person name="Bian C."/>
        </authorList>
    </citation>
    <scope>NUCLEOTIDE SEQUENCE</scope>
    <source>
        <strain evidence="2">CB-2022</strain>
        <tissue evidence="2">Muscle</tissue>
    </source>
</reference>
<dbReference type="EMBL" id="JAROKS010000013">
    <property type="protein sequence ID" value="KAK1797570.1"/>
    <property type="molecule type" value="Genomic_DNA"/>
</dbReference>
<evidence type="ECO:0000256" key="1">
    <source>
        <dbReference type="SAM" id="MobiDB-lite"/>
    </source>
</evidence>
<evidence type="ECO:0000313" key="2">
    <source>
        <dbReference type="EMBL" id="KAK1797570.1"/>
    </source>
</evidence>
<organism evidence="2 3">
    <name type="scientific">Electrophorus voltai</name>
    <dbReference type="NCBI Taxonomy" id="2609070"/>
    <lineage>
        <taxon>Eukaryota</taxon>
        <taxon>Metazoa</taxon>
        <taxon>Chordata</taxon>
        <taxon>Craniata</taxon>
        <taxon>Vertebrata</taxon>
        <taxon>Euteleostomi</taxon>
        <taxon>Actinopterygii</taxon>
        <taxon>Neopterygii</taxon>
        <taxon>Teleostei</taxon>
        <taxon>Ostariophysi</taxon>
        <taxon>Gymnotiformes</taxon>
        <taxon>Gymnotoidei</taxon>
        <taxon>Gymnotidae</taxon>
        <taxon>Electrophorus</taxon>
    </lineage>
</organism>
<keyword evidence="3" id="KW-1185">Reference proteome</keyword>
<name>A0AAD8ZHD5_9TELE</name>
<dbReference type="Proteomes" id="UP001239994">
    <property type="component" value="Unassembled WGS sequence"/>
</dbReference>
<sequence>MSADESLANELSTFFACFEATSSSANANSANANSANAYANNANGAIGAANGACAKPTIEERPLIITESDVRRVNTRKSKYQEGGGTRWYLRESPQSLRRPASPSIHRHLQSLSDAQYRPIQLQAFHHRPRPKETSTLWPQ</sequence>
<accession>A0AAD8ZHD5</accession>
<proteinExistence type="predicted"/>
<protein>
    <submittedName>
        <fullName evidence="2">Uncharacterized protein</fullName>
    </submittedName>
</protein>
<feature type="region of interest" description="Disordered" evidence="1">
    <location>
        <begin position="75"/>
        <end position="107"/>
    </location>
</feature>
<evidence type="ECO:0000313" key="3">
    <source>
        <dbReference type="Proteomes" id="UP001239994"/>
    </source>
</evidence>
<dbReference type="AlphaFoldDB" id="A0AAD8ZHD5"/>